<protein>
    <submittedName>
        <fullName evidence="4">Pentacotripeptide-repeat region of PRORP domain-containing protein</fullName>
    </submittedName>
</protein>
<dbReference type="PROSITE" id="PS51375">
    <property type="entry name" value="PPR"/>
    <property type="match status" value="4"/>
</dbReference>
<dbReference type="InterPro" id="IPR011990">
    <property type="entry name" value="TPR-like_helical_dom_sf"/>
</dbReference>
<dbReference type="Pfam" id="PF13812">
    <property type="entry name" value="PPR_3"/>
    <property type="match status" value="1"/>
</dbReference>
<dbReference type="NCBIfam" id="TIGR00756">
    <property type="entry name" value="PPR"/>
    <property type="match status" value="1"/>
</dbReference>
<feature type="repeat" description="PPR" evidence="1">
    <location>
        <begin position="627"/>
        <end position="661"/>
    </location>
</feature>
<dbReference type="EMBL" id="CAMXCT010000669">
    <property type="protein sequence ID" value="CAI3981924.1"/>
    <property type="molecule type" value="Genomic_DNA"/>
</dbReference>
<proteinExistence type="predicted"/>
<reference evidence="3" key="2">
    <citation type="submission" date="2024-04" db="EMBL/GenBank/DDBJ databases">
        <authorList>
            <person name="Chen Y."/>
            <person name="Shah S."/>
            <person name="Dougan E. K."/>
            <person name="Thang M."/>
            <person name="Chan C."/>
        </authorList>
    </citation>
    <scope>NUCLEOTIDE SEQUENCE [LARGE SCALE GENOMIC DNA]</scope>
</reference>
<dbReference type="EMBL" id="CAMXCT030000669">
    <property type="protein sequence ID" value="CAL4769236.1"/>
    <property type="molecule type" value="Genomic_DNA"/>
</dbReference>
<feature type="repeat" description="PPR" evidence="1">
    <location>
        <begin position="492"/>
        <end position="526"/>
    </location>
</feature>
<evidence type="ECO:0000313" key="4">
    <source>
        <dbReference type="EMBL" id="CAL4769236.1"/>
    </source>
</evidence>
<sequence length="758" mass="82504">MQGHQFGRVLDLNFWVEAAHRWKQARERDLQPDGCPSQIEAEKARTAQRLNAQRVKTSMDNEEVRSHVVALRRLITVAQVQWSMHPLCEPVLAQALAAAMRRLSEHATLDAGATCLSEPTRRTTAGSLRKLLKTLSWSEVLGVLVSARHSEVEPDMVCYSMVLRGSAWLAALHHFCWMTQLQVWPDLVTVSQLLTAISSHWCLSCQQLSSCRRTRGEQSPDTTIFNNLLSSSQKSSHWTLSLQLFCRIRAGRCYPDEVSYGSCISSLNSAWPLSLALLAASPKRRGHMASCNGAMAVLAAEAWRVAFQVAAEMRLRGDALDVISYNSMIHCAKAGGEKGPWRKALQLLLTLEFVLQASPVSYGSAVGCVPWPMTLDLLQRCHRRGMVPSTVVLNNALGAVTGNAPCVHWMRVLQLLKWQPSASPDVISYSSAIVHCESWAQAASILQVMEVDQVQPNLITCNGIMDICQKTGEWQVALGLLSLMSSSEVQADSISYNSAIGACQACGEVIIALSLLAQMRSRRIQTVTVTYNSSVAVCERRGHWRQALWLLAAMEAEAMVPDVIGFSSSISTCGFVAAWSTALALTLEGVEDVFSFNAAISACDKGGQFTSALRLLDLMSEAVVVPDVITFNGIISASGKDRHWRHACALLSQILAGNMSPNIISYNSAINACTRCWSNGLALLSAAVERSLRCDVVGRSSFLGAAPPWRVALGAMDGMNMISCEMLVNACDASGVAFLQMLRLLSTADDIGTSLLTS</sequence>
<evidence type="ECO:0000313" key="2">
    <source>
        <dbReference type="EMBL" id="CAI3981924.1"/>
    </source>
</evidence>
<evidence type="ECO:0000313" key="5">
    <source>
        <dbReference type="Proteomes" id="UP001152797"/>
    </source>
</evidence>
<dbReference type="Gene3D" id="1.25.40.10">
    <property type="entry name" value="Tetratricopeptide repeat domain"/>
    <property type="match status" value="3"/>
</dbReference>
<comment type="caution">
    <text evidence="2">The sequence shown here is derived from an EMBL/GenBank/DDBJ whole genome shotgun (WGS) entry which is preliminary data.</text>
</comment>
<name>A0A9P1BYP8_9DINO</name>
<keyword evidence="5" id="KW-1185">Reference proteome</keyword>
<gene>
    <name evidence="2" type="ORF">C1SCF055_LOCUS9667</name>
</gene>
<dbReference type="PANTHER" id="PTHR45613">
    <property type="entry name" value="PENTATRICOPEPTIDE REPEAT-CONTAINING PROTEIN"/>
    <property type="match status" value="1"/>
</dbReference>
<feature type="repeat" description="PPR" evidence="1">
    <location>
        <begin position="592"/>
        <end position="626"/>
    </location>
</feature>
<evidence type="ECO:0000256" key="1">
    <source>
        <dbReference type="PROSITE-ProRule" id="PRU00708"/>
    </source>
</evidence>
<dbReference type="InterPro" id="IPR002885">
    <property type="entry name" value="PPR_rpt"/>
</dbReference>
<dbReference type="Proteomes" id="UP001152797">
    <property type="component" value="Unassembled WGS sequence"/>
</dbReference>
<organism evidence="2">
    <name type="scientific">Cladocopium goreaui</name>
    <dbReference type="NCBI Taxonomy" id="2562237"/>
    <lineage>
        <taxon>Eukaryota</taxon>
        <taxon>Sar</taxon>
        <taxon>Alveolata</taxon>
        <taxon>Dinophyceae</taxon>
        <taxon>Suessiales</taxon>
        <taxon>Symbiodiniaceae</taxon>
        <taxon>Cladocopium</taxon>
    </lineage>
</organism>
<dbReference type="EMBL" id="CAMXCT020000669">
    <property type="protein sequence ID" value="CAL1135299.1"/>
    <property type="molecule type" value="Genomic_DNA"/>
</dbReference>
<dbReference type="Pfam" id="PF13041">
    <property type="entry name" value="PPR_2"/>
    <property type="match status" value="1"/>
</dbReference>
<dbReference type="PANTHER" id="PTHR45613:SF9">
    <property type="entry name" value="MITOCHONDRIAL GROUP I INTRON SPLICING FACTOR CCM1"/>
    <property type="match status" value="1"/>
</dbReference>
<reference evidence="2" key="1">
    <citation type="submission" date="2022-10" db="EMBL/GenBank/DDBJ databases">
        <authorList>
            <person name="Chen Y."/>
            <person name="Dougan E. K."/>
            <person name="Chan C."/>
            <person name="Rhodes N."/>
            <person name="Thang M."/>
        </authorList>
    </citation>
    <scope>NUCLEOTIDE SEQUENCE</scope>
</reference>
<evidence type="ECO:0000313" key="3">
    <source>
        <dbReference type="EMBL" id="CAL1135299.1"/>
    </source>
</evidence>
<feature type="repeat" description="PPR" evidence="1">
    <location>
        <begin position="527"/>
        <end position="561"/>
    </location>
</feature>
<dbReference type="AlphaFoldDB" id="A0A9P1BYP8"/>
<accession>A0A9P1BYP8</accession>